<name>A0A8J3G188_9PROT</name>
<dbReference type="GO" id="GO:0005886">
    <property type="term" value="C:plasma membrane"/>
    <property type="evidence" value="ECO:0007669"/>
    <property type="project" value="UniProtKB-SubCell"/>
</dbReference>
<dbReference type="PANTHER" id="PTHR11410">
    <property type="entry name" value="ATP SYNTHASE SUBUNIT A"/>
    <property type="match status" value="1"/>
</dbReference>
<dbReference type="EMBL" id="BMZH01000001">
    <property type="protein sequence ID" value="GHA82906.1"/>
    <property type="molecule type" value="Genomic_DNA"/>
</dbReference>
<protein>
    <recommendedName>
        <fullName evidence="11 12">ATP synthase subunit a</fullName>
    </recommendedName>
    <alternativeName>
        <fullName evidence="11">ATP synthase F0 sector subunit a</fullName>
    </alternativeName>
    <alternativeName>
        <fullName evidence="11">F-ATPase subunit 6</fullName>
    </alternativeName>
</protein>
<keyword evidence="6 11" id="KW-0375">Hydrogen ion transport</keyword>
<dbReference type="GO" id="GO:0045259">
    <property type="term" value="C:proton-transporting ATP synthase complex"/>
    <property type="evidence" value="ECO:0007669"/>
    <property type="project" value="UniProtKB-KW"/>
</dbReference>
<dbReference type="AlphaFoldDB" id="A0A8J3G188"/>
<organism evidence="13 14">
    <name type="scientific">Algimonas arctica</name>
    <dbReference type="NCBI Taxonomy" id="1479486"/>
    <lineage>
        <taxon>Bacteria</taxon>
        <taxon>Pseudomonadati</taxon>
        <taxon>Pseudomonadota</taxon>
        <taxon>Alphaproteobacteria</taxon>
        <taxon>Maricaulales</taxon>
        <taxon>Robiginitomaculaceae</taxon>
        <taxon>Algimonas</taxon>
    </lineage>
</organism>
<evidence type="ECO:0000256" key="2">
    <source>
        <dbReference type="ARBA" id="ARBA00006810"/>
    </source>
</evidence>
<dbReference type="Proteomes" id="UP000634004">
    <property type="component" value="Unassembled WGS sequence"/>
</dbReference>
<keyword evidence="9 11" id="KW-0472">Membrane</keyword>
<keyword evidence="8 11" id="KW-0406">Ion transport</keyword>
<comment type="subcellular location">
    <subcellularLocation>
        <location evidence="11 12">Cell membrane</location>
        <topology evidence="11 12">Multi-pass membrane protein</topology>
    </subcellularLocation>
    <subcellularLocation>
        <location evidence="1">Membrane</location>
        <topology evidence="1">Multi-pass membrane protein</topology>
    </subcellularLocation>
</comment>
<comment type="similarity">
    <text evidence="2 11 12">Belongs to the ATPase A chain family.</text>
</comment>
<dbReference type="InterPro" id="IPR000568">
    <property type="entry name" value="ATP_synth_F0_asu"/>
</dbReference>
<evidence type="ECO:0000256" key="1">
    <source>
        <dbReference type="ARBA" id="ARBA00004141"/>
    </source>
</evidence>
<dbReference type="SUPFAM" id="SSF81336">
    <property type="entry name" value="F1F0 ATP synthase subunit A"/>
    <property type="match status" value="1"/>
</dbReference>
<dbReference type="NCBIfam" id="TIGR01131">
    <property type="entry name" value="ATP_synt_6_or_A"/>
    <property type="match status" value="1"/>
</dbReference>
<keyword evidence="14" id="KW-1185">Reference proteome</keyword>
<dbReference type="HAMAP" id="MF_01393">
    <property type="entry name" value="ATP_synth_a_bact"/>
    <property type="match status" value="1"/>
</dbReference>
<keyword evidence="4 11" id="KW-0138">CF(0)</keyword>
<feature type="transmembrane region" description="Helical" evidence="11">
    <location>
        <begin position="154"/>
        <end position="177"/>
    </location>
</feature>
<evidence type="ECO:0000256" key="10">
    <source>
        <dbReference type="ARBA" id="ARBA00023310"/>
    </source>
</evidence>
<dbReference type="PRINTS" id="PR00123">
    <property type="entry name" value="ATPASEA"/>
</dbReference>
<gene>
    <name evidence="11 13" type="primary">atpB</name>
    <name evidence="13" type="ORF">GCM10009069_02680</name>
</gene>
<accession>A0A8J3G188</accession>
<comment type="caution">
    <text evidence="13">The sequence shown here is derived from an EMBL/GenBank/DDBJ whole genome shotgun (WGS) entry which is preliminary data.</text>
</comment>
<comment type="function">
    <text evidence="11 12">Key component of the proton channel; it plays a direct role in the translocation of protons across the membrane.</text>
</comment>
<evidence type="ECO:0000256" key="7">
    <source>
        <dbReference type="ARBA" id="ARBA00022989"/>
    </source>
</evidence>
<evidence type="ECO:0000256" key="4">
    <source>
        <dbReference type="ARBA" id="ARBA00022547"/>
    </source>
</evidence>
<dbReference type="GO" id="GO:0046933">
    <property type="term" value="F:proton-transporting ATP synthase activity, rotational mechanism"/>
    <property type="evidence" value="ECO:0007669"/>
    <property type="project" value="UniProtKB-UniRule"/>
</dbReference>
<evidence type="ECO:0000256" key="9">
    <source>
        <dbReference type="ARBA" id="ARBA00023136"/>
    </source>
</evidence>
<feature type="transmembrane region" description="Helical" evidence="11">
    <location>
        <begin position="114"/>
        <end position="134"/>
    </location>
</feature>
<evidence type="ECO:0000256" key="11">
    <source>
        <dbReference type="HAMAP-Rule" id="MF_01393"/>
    </source>
</evidence>
<evidence type="ECO:0000256" key="3">
    <source>
        <dbReference type="ARBA" id="ARBA00022448"/>
    </source>
</evidence>
<evidence type="ECO:0000313" key="13">
    <source>
        <dbReference type="EMBL" id="GHA82906.1"/>
    </source>
</evidence>
<evidence type="ECO:0000256" key="12">
    <source>
        <dbReference type="RuleBase" id="RU000483"/>
    </source>
</evidence>
<keyword evidence="5 11" id="KW-0812">Transmembrane</keyword>
<sequence length="250" mass="27507">MASGPMEQFKIEREADLFEIAGQTVSWTNSSFWMVVSVVLIIGFFILTMRGKLIPGRMQSMGELSYEFIADMVRDTVGPEAMRFMPYVFAIFFFILFSNLIGMNPYAFTTTSHLAVTAALAIFTILMVMVAGIFKNGLGWFKIFAPSGLPLPMYLIIIPIEIISFLSRPVTLAVRLFANMVAGHVLLKLFAIFAAFLLAKGGITSVGVILPVVGTLGIVALEFLVAALQAFVFAILTCVYLNDVYHVGHH</sequence>
<dbReference type="PROSITE" id="PS00449">
    <property type="entry name" value="ATPASE_A"/>
    <property type="match status" value="1"/>
</dbReference>
<reference evidence="13" key="1">
    <citation type="journal article" date="2014" name="Int. J. Syst. Evol. Microbiol.">
        <title>Complete genome sequence of Corynebacterium casei LMG S-19264T (=DSM 44701T), isolated from a smear-ripened cheese.</title>
        <authorList>
            <consortium name="US DOE Joint Genome Institute (JGI-PGF)"/>
            <person name="Walter F."/>
            <person name="Albersmeier A."/>
            <person name="Kalinowski J."/>
            <person name="Ruckert C."/>
        </authorList>
    </citation>
    <scope>NUCLEOTIDE SEQUENCE</scope>
    <source>
        <strain evidence="13">KCTC 32513</strain>
    </source>
</reference>
<dbReference type="CDD" id="cd00310">
    <property type="entry name" value="ATP-synt_Fo_a_6"/>
    <property type="match status" value="1"/>
</dbReference>
<keyword evidence="11" id="KW-1003">Cell membrane</keyword>
<evidence type="ECO:0000313" key="14">
    <source>
        <dbReference type="Proteomes" id="UP000634004"/>
    </source>
</evidence>
<keyword evidence="7 11" id="KW-1133">Transmembrane helix</keyword>
<evidence type="ECO:0000256" key="8">
    <source>
        <dbReference type="ARBA" id="ARBA00023065"/>
    </source>
</evidence>
<evidence type="ECO:0000256" key="6">
    <source>
        <dbReference type="ARBA" id="ARBA00022781"/>
    </source>
</evidence>
<keyword evidence="3 11" id="KW-0813">Transport</keyword>
<dbReference type="InterPro" id="IPR023011">
    <property type="entry name" value="ATP_synth_F0_asu_AS"/>
</dbReference>
<dbReference type="InterPro" id="IPR035908">
    <property type="entry name" value="F0_ATP_A_sf"/>
</dbReference>
<keyword evidence="10 11" id="KW-0066">ATP synthesis</keyword>
<dbReference type="Gene3D" id="1.20.120.220">
    <property type="entry name" value="ATP synthase, F0 complex, subunit A"/>
    <property type="match status" value="1"/>
</dbReference>
<feature type="transmembrane region" description="Helical" evidence="11">
    <location>
        <begin position="32"/>
        <end position="51"/>
    </location>
</feature>
<feature type="transmembrane region" description="Helical" evidence="11">
    <location>
        <begin position="84"/>
        <end position="102"/>
    </location>
</feature>
<evidence type="ECO:0000256" key="5">
    <source>
        <dbReference type="ARBA" id="ARBA00022692"/>
    </source>
</evidence>
<proteinExistence type="inferred from homology"/>
<dbReference type="NCBIfam" id="NF004482">
    <property type="entry name" value="PRK05815.2-4"/>
    <property type="match status" value="1"/>
</dbReference>
<dbReference type="Pfam" id="PF00119">
    <property type="entry name" value="ATP-synt_A"/>
    <property type="match status" value="1"/>
</dbReference>
<feature type="transmembrane region" description="Helical" evidence="11">
    <location>
        <begin position="216"/>
        <end position="241"/>
    </location>
</feature>
<reference evidence="13" key="2">
    <citation type="submission" date="2020-09" db="EMBL/GenBank/DDBJ databases">
        <authorList>
            <person name="Sun Q."/>
            <person name="Kim S."/>
        </authorList>
    </citation>
    <scope>NUCLEOTIDE SEQUENCE</scope>
    <source>
        <strain evidence="13">KCTC 32513</strain>
    </source>
</reference>
<dbReference type="InterPro" id="IPR045083">
    <property type="entry name" value="ATP_synth_F0_asu_bact/mt"/>
</dbReference>
<dbReference type="PANTHER" id="PTHR11410:SF0">
    <property type="entry name" value="ATP SYNTHASE SUBUNIT A"/>
    <property type="match status" value="1"/>
</dbReference>